<organism evidence="13 14">
    <name type="scientific">Phragmitibacter flavus</name>
    <dbReference type="NCBI Taxonomy" id="2576071"/>
    <lineage>
        <taxon>Bacteria</taxon>
        <taxon>Pseudomonadati</taxon>
        <taxon>Verrucomicrobiota</taxon>
        <taxon>Verrucomicrobiia</taxon>
        <taxon>Verrucomicrobiales</taxon>
        <taxon>Verrucomicrobiaceae</taxon>
        <taxon>Phragmitibacter</taxon>
    </lineage>
</organism>
<dbReference type="GO" id="GO:0009037">
    <property type="term" value="F:tyrosine-based site-specific recombinase activity"/>
    <property type="evidence" value="ECO:0007669"/>
    <property type="project" value="UniProtKB-UniRule"/>
</dbReference>
<proteinExistence type="inferred from homology"/>
<evidence type="ECO:0000256" key="8">
    <source>
        <dbReference type="ARBA" id="ARBA00023306"/>
    </source>
</evidence>
<dbReference type="PANTHER" id="PTHR30349:SF77">
    <property type="entry name" value="TYROSINE RECOMBINASE XERC"/>
    <property type="match status" value="1"/>
</dbReference>
<name>A0A5R8K9T4_9BACT</name>
<keyword evidence="14" id="KW-1185">Reference proteome</keyword>
<comment type="function">
    <text evidence="9">Site-specific tyrosine recombinase, which acts by catalyzing the cutting and rejoining of the recombining DNA molecules. The XerC-XerD complex is essential to convert dimers of the bacterial chromosome into monomers to permit their segregation at cell division. It also contributes to the segregational stability of plasmids.</text>
</comment>
<comment type="subcellular location">
    <subcellularLocation>
        <location evidence="1 9">Cytoplasm</location>
    </subcellularLocation>
</comment>
<keyword evidence="4 9" id="KW-0159">Chromosome partition</keyword>
<dbReference type="Gene3D" id="1.10.443.10">
    <property type="entry name" value="Intergrase catalytic core"/>
    <property type="match status" value="1"/>
</dbReference>
<dbReference type="InterPro" id="IPR044068">
    <property type="entry name" value="CB"/>
</dbReference>
<dbReference type="GO" id="GO:0003677">
    <property type="term" value="F:DNA binding"/>
    <property type="evidence" value="ECO:0007669"/>
    <property type="project" value="UniProtKB-UniRule"/>
</dbReference>
<dbReference type="GO" id="GO:0006313">
    <property type="term" value="P:DNA transposition"/>
    <property type="evidence" value="ECO:0007669"/>
    <property type="project" value="UniProtKB-UniRule"/>
</dbReference>
<keyword evidence="7 9" id="KW-0233">DNA recombination</keyword>
<protein>
    <recommendedName>
        <fullName evidence="9">Tyrosine recombinase XerC</fullName>
    </recommendedName>
</protein>
<dbReference type="AlphaFoldDB" id="A0A5R8K9T4"/>
<keyword evidence="8 9" id="KW-0131">Cell cycle</keyword>
<evidence type="ECO:0000259" key="11">
    <source>
        <dbReference type="PROSITE" id="PS51898"/>
    </source>
</evidence>
<dbReference type="InterPro" id="IPR011010">
    <property type="entry name" value="DNA_brk_join_enz"/>
</dbReference>
<feature type="active site" evidence="9">
    <location>
        <position position="263"/>
    </location>
</feature>
<sequence>MPTSKRSPTQPEVAEPVPLPPDPLSEAFLNFMHGEKNAAERTLINYRHALDTFRAKHPHFTTWDTLEADHYRRYLFEQMKSGIARATIRLHFAALRSFHTWLTRRQGWTKNPLLEVQLPKNEKKLPIVLTVTQVVTMLDLPLSVPKEKQAPLWAPERDHAILELFYSSGVRLSELASLNVHDIDTFAETMRVIGKGRKERLCPLGSPALRAIQVYRSKAGVHDGPLFLGKTKKRLTIQALGEVVKKYWRLSGLPIKVTPHKFRHSFATHLLNNGADLRSVQSLLGHASLSTTQIYTHVTTERMKEVYQDAHPRA</sequence>
<evidence type="ECO:0000256" key="1">
    <source>
        <dbReference type="ARBA" id="ARBA00004496"/>
    </source>
</evidence>
<evidence type="ECO:0000256" key="5">
    <source>
        <dbReference type="ARBA" id="ARBA00022908"/>
    </source>
</evidence>
<evidence type="ECO:0000256" key="3">
    <source>
        <dbReference type="ARBA" id="ARBA00022618"/>
    </source>
</evidence>
<dbReference type="Pfam" id="PF02899">
    <property type="entry name" value="Phage_int_SAM_1"/>
    <property type="match status" value="1"/>
</dbReference>
<feature type="domain" description="Tyr recombinase" evidence="11">
    <location>
        <begin position="124"/>
        <end position="308"/>
    </location>
</feature>
<dbReference type="PROSITE" id="PS51898">
    <property type="entry name" value="TYR_RECOMBINASE"/>
    <property type="match status" value="1"/>
</dbReference>
<keyword evidence="6 9" id="KW-0238">DNA-binding</keyword>
<dbReference type="Proteomes" id="UP000306196">
    <property type="component" value="Unassembled WGS sequence"/>
</dbReference>
<dbReference type="GO" id="GO:0005737">
    <property type="term" value="C:cytoplasm"/>
    <property type="evidence" value="ECO:0007669"/>
    <property type="project" value="UniProtKB-SubCell"/>
</dbReference>
<evidence type="ECO:0000256" key="10">
    <source>
        <dbReference type="SAM" id="MobiDB-lite"/>
    </source>
</evidence>
<feature type="active site" evidence="9">
    <location>
        <position position="260"/>
    </location>
</feature>
<accession>A0A5R8K9T4</accession>
<dbReference type="InterPro" id="IPR023009">
    <property type="entry name" value="Tyrosine_recombinase_XerC/XerD"/>
</dbReference>
<keyword evidence="5 9" id="KW-0229">DNA integration</keyword>
<evidence type="ECO:0000256" key="2">
    <source>
        <dbReference type="ARBA" id="ARBA00022490"/>
    </source>
</evidence>
<dbReference type="PANTHER" id="PTHR30349">
    <property type="entry name" value="PHAGE INTEGRASE-RELATED"/>
    <property type="match status" value="1"/>
</dbReference>
<feature type="domain" description="Core-binding (CB)" evidence="12">
    <location>
        <begin position="19"/>
        <end position="103"/>
    </location>
</feature>
<feature type="active site" evidence="9">
    <location>
        <position position="286"/>
    </location>
</feature>
<dbReference type="PROSITE" id="PS51900">
    <property type="entry name" value="CB"/>
    <property type="match status" value="1"/>
</dbReference>
<evidence type="ECO:0000259" key="12">
    <source>
        <dbReference type="PROSITE" id="PS51900"/>
    </source>
</evidence>
<dbReference type="Gene3D" id="1.10.150.130">
    <property type="match status" value="1"/>
</dbReference>
<evidence type="ECO:0000256" key="4">
    <source>
        <dbReference type="ARBA" id="ARBA00022829"/>
    </source>
</evidence>
<evidence type="ECO:0000313" key="13">
    <source>
        <dbReference type="EMBL" id="TLD69083.1"/>
    </source>
</evidence>
<reference evidence="13 14" key="1">
    <citation type="submission" date="2019-05" db="EMBL/GenBank/DDBJ databases">
        <title>Verrucobacter flavum gen. nov., sp. nov. a new member of the family Verrucomicrobiaceae.</title>
        <authorList>
            <person name="Szuroczki S."/>
            <person name="Abbaszade G."/>
            <person name="Szabo A."/>
            <person name="Felfoldi T."/>
            <person name="Schumann P."/>
            <person name="Boka K."/>
            <person name="Keki Z."/>
            <person name="Toumi M."/>
            <person name="Toth E."/>
        </authorList>
    </citation>
    <scope>NUCLEOTIDE SEQUENCE [LARGE SCALE GENOMIC DNA]</scope>
    <source>
        <strain evidence="13 14">MG-N-17</strain>
    </source>
</reference>
<feature type="active site" evidence="9">
    <location>
        <position position="195"/>
    </location>
</feature>
<dbReference type="InterPro" id="IPR013762">
    <property type="entry name" value="Integrase-like_cat_sf"/>
</dbReference>
<feature type="region of interest" description="Disordered" evidence="10">
    <location>
        <begin position="1"/>
        <end position="20"/>
    </location>
</feature>
<dbReference type="EMBL" id="VAUV01000016">
    <property type="protein sequence ID" value="TLD69083.1"/>
    <property type="molecule type" value="Genomic_DNA"/>
</dbReference>
<evidence type="ECO:0000313" key="14">
    <source>
        <dbReference type="Proteomes" id="UP000306196"/>
    </source>
</evidence>
<dbReference type="HAMAP" id="MF_01808">
    <property type="entry name" value="Recomb_XerC_XerD"/>
    <property type="match status" value="1"/>
</dbReference>
<dbReference type="GO" id="GO:0051301">
    <property type="term" value="P:cell division"/>
    <property type="evidence" value="ECO:0007669"/>
    <property type="project" value="UniProtKB-KW"/>
</dbReference>
<evidence type="ECO:0000256" key="6">
    <source>
        <dbReference type="ARBA" id="ARBA00023125"/>
    </source>
</evidence>
<dbReference type="InterPro" id="IPR002104">
    <property type="entry name" value="Integrase_catalytic"/>
</dbReference>
<feature type="active site" description="O-(3'-phospho-DNA)-tyrosine intermediate" evidence="9">
    <location>
        <position position="295"/>
    </location>
</feature>
<keyword evidence="2 9" id="KW-0963">Cytoplasm</keyword>
<dbReference type="InterPro" id="IPR050090">
    <property type="entry name" value="Tyrosine_recombinase_XerCD"/>
</dbReference>
<dbReference type="CDD" id="cd00798">
    <property type="entry name" value="INT_XerDC_C"/>
    <property type="match status" value="1"/>
</dbReference>
<dbReference type="Pfam" id="PF00589">
    <property type="entry name" value="Phage_integrase"/>
    <property type="match status" value="1"/>
</dbReference>
<dbReference type="OrthoDB" id="9801717at2"/>
<evidence type="ECO:0000256" key="9">
    <source>
        <dbReference type="HAMAP-Rule" id="MF_01808"/>
    </source>
</evidence>
<feature type="compositionally biased region" description="Polar residues" evidence="10">
    <location>
        <begin position="1"/>
        <end position="10"/>
    </location>
</feature>
<dbReference type="SUPFAM" id="SSF56349">
    <property type="entry name" value="DNA breaking-rejoining enzymes"/>
    <property type="match status" value="1"/>
</dbReference>
<evidence type="ECO:0000256" key="7">
    <source>
        <dbReference type="ARBA" id="ARBA00023172"/>
    </source>
</evidence>
<gene>
    <name evidence="9" type="primary">xerC</name>
    <name evidence="13" type="ORF">FEM03_19645</name>
</gene>
<keyword evidence="3 9" id="KW-0132">Cell division</keyword>
<comment type="similarity">
    <text evidence="9">Belongs to the 'phage' integrase family. XerC subfamily.</text>
</comment>
<comment type="subunit">
    <text evidence="9">Forms a cyclic heterotetrameric complex composed of two molecules of XerC and two molecules of XerD.</text>
</comment>
<dbReference type="GO" id="GO:0007059">
    <property type="term" value="P:chromosome segregation"/>
    <property type="evidence" value="ECO:0007669"/>
    <property type="project" value="UniProtKB-UniRule"/>
</dbReference>
<dbReference type="InterPro" id="IPR010998">
    <property type="entry name" value="Integrase_recombinase_N"/>
</dbReference>
<feature type="active site" evidence="9">
    <location>
        <position position="171"/>
    </location>
</feature>
<dbReference type="InterPro" id="IPR004107">
    <property type="entry name" value="Integrase_SAM-like_N"/>
</dbReference>
<dbReference type="RefSeq" id="WP_138088007.1">
    <property type="nucleotide sequence ID" value="NZ_VAUV01000016.1"/>
</dbReference>
<comment type="caution">
    <text evidence="13">The sequence shown here is derived from an EMBL/GenBank/DDBJ whole genome shotgun (WGS) entry which is preliminary data.</text>
</comment>